<evidence type="ECO:0000313" key="2">
    <source>
        <dbReference type="EMBL" id="RCN55739.1"/>
    </source>
</evidence>
<feature type="transmembrane region" description="Helical" evidence="1">
    <location>
        <begin position="76"/>
        <end position="94"/>
    </location>
</feature>
<reference evidence="2 3" key="1">
    <citation type="submission" date="2018-02" db="EMBL/GenBank/DDBJ databases">
        <title>Insights into the biology of acidophilic members of the Acidiferrobacteraceae family derived from comparative genomic analyses.</title>
        <authorList>
            <person name="Issotta F."/>
            <person name="Thyssen C."/>
            <person name="Mena C."/>
            <person name="Moya A."/>
            <person name="Bellenberg S."/>
            <person name="Sproer C."/>
            <person name="Covarrubias P.C."/>
            <person name="Sand W."/>
            <person name="Quatrini R."/>
            <person name="Vera M."/>
        </authorList>
    </citation>
    <scope>NUCLEOTIDE SEQUENCE [LARGE SCALE GENOMIC DNA]</scope>
    <source>
        <strain evidence="3">m-1</strain>
    </source>
</reference>
<comment type="caution">
    <text evidence="2">The sequence shown here is derived from an EMBL/GenBank/DDBJ whole genome shotgun (WGS) entry which is preliminary data.</text>
</comment>
<dbReference type="SUPFAM" id="SSF50969">
    <property type="entry name" value="YVTN repeat-like/Quinoprotein amine dehydrogenase"/>
    <property type="match status" value="1"/>
</dbReference>
<dbReference type="Gene3D" id="2.130.10.10">
    <property type="entry name" value="YVTN repeat-like/Quinoprotein amine dehydrogenase"/>
    <property type="match status" value="1"/>
</dbReference>
<dbReference type="AlphaFoldDB" id="A0A368HEX3"/>
<sequence>MALMRPALHLWWRYTWRMGLVPIAVLLLMMFVGGVAIHVASAPGSHALRFWLLLMGLIAGSVIGLGQGLLYSATSGTVWGGLSPFLALYGVWLFRARVLRDPIRSGGQTLHFGVDYGNKALPGPLPMRRALVLWMGFFWRMALIGGVTGALLTQVVPPQWLSIRLPLTPLLGGDLSLWWMLRKAYVHIPVILIQLPAGYLAAWWLLAASYGETRITVAPRQEESVPAVLPETTTDKTADGRPVPVPIRRTRLLRRGLSLIAIGAFLLFLPWYLVQYRLLGPGVARGSVWQDDITFFSPWFGWGKYHETVATELTTLNTRGDVAGVAFSPSGHTLAALNPEYVTVWNWRQGRRLFHLKNTSPDTLAAMPLAYSPDGRYIAACHSSPSRIVVRVWNAHTGAVVRNIRDPVVGGNCNALAFTPHGHSLIRVVARPSWFHAASVFVYSTRTWQIRWSLKTHHFVPSTLALSPHGRWAALGGGTNGDIGKWFAFQPQLVLVNLGNHHIARMITAFLALSPPTRNVNGTLMPEGTGAPNALAWSSNANTIAIGVSGGSV</sequence>
<feature type="transmembrane region" description="Helical" evidence="1">
    <location>
        <begin position="184"/>
        <end position="206"/>
    </location>
</feature>
<feature type="transmembrane region" description="Helical" evidence="1">
    <location>
        <begin position="20"/>
        <end position="39"/>
    </location>
</feature>
<keyword evidence="1" id="KW-0812">Transmembrane</keyword>
<organism evidence="2 3">
    <name type="scientific">Acidiferrobacter thiooxydans</name>
    <dbReference type="NCBI Taxonomy" id="163359"/>
    <lineage>
        <taxon>Bacteria</taxon>
        <taxon>Pseudomonadati</taxon>
        <taxon>Pseudomonadota</taxon>
        <taxon>Gammaproteobacteria</taxon>
        <taxon>Acidiferrobacterales</taxon>
        <taxon>Acidiferrobacteraceae</taxon>
        <taxon>Acidiferrobacter</taxon>
    </lineage>
</organism>
<keyword evidence="1" id="KW-1133">Transmembrane helix</keyword>
<evidence type="ECO:0000313" key="3">
    <source>
        <dbReference type="Proteomes" id="UP000253250"/>
    </source>
</evidence>
<evidence type="ECO:0000256" key="1">
    <source>
        <dbReference type="SAM" id="Phobius"/>
    </source>
</evidence>
<keyword evidence="3" id="KW-1185">Reference proteome</keyword>
<dbReference type="EMBL" id="PSYR01000002">
    <property type="protein sequence ID" value="RCN55739.1"/>
    <property type="molecule type" value="Genomic_DNA"/>
</dbReference>
<proteinExistence type="predicted"/>
<dbReference type="Proteomes" id="UP000253250">
    <property type="component" value="Unassembled WGS sequence"/>
</dbReference>
<feature type="transmembrane region" description="Helical" evidence="1">
    <location>
        <begin position="256"/>
        <end position="274"/>
    </location>
</feature>
<dbReference type="InterPro" id="IPR011044">
    <property type="entry name" value="Quino_amine_DH_bsu"/>
</dbReference>
<protein>
    <recommendedName>
        <fullName evidence="4">WD40 repeat domain-containing protein</fullName>
    </recommendedName>
</protein>
<keyword evidence="1" id="KW-0472">Membrane</keyword>
<gene>
    <name evidence="2" type="ORF">C4900_07390</name>
</gene>
<feature type="transmembrane region" description="Helical" evidence="1">
    <location>
        <begin position="51"/>
        <end position="70"/>
    </location>
</feature>
<name>A0A368HEX3_9GAMM</name>
<accession>A0A368HEX3</accession>
<feature type="transmembrane region" description="Helical" evidence="1">
    <location>
        <begin position="131"/>
        <end position="152"/>
    </location>
</feature>
<dbReference type="InterPro" id="IPR015943">
    <property type="entry name" value="WD40/YVTN_repeat-like_dom_sf"/>
</dbReference>
<evidence type="ECO:0008006" key="4">
    <source>
        <dbReference type="Google" id="ProtNLM"/>
    </source>
</evidence>